<evidence type="ECO:0000313" key="3">
    <source>
        <dbReference type="Proteomes" id="UP001498398"/>
    </source>
</evidence>
<proteinExistence type="predicted"/>
<feature type="compositionally biased region" description="Basic and acidic residues" evidence="1">
    <location>
        <begin position="191"/>
        <end position="200"/>
    </location>
</feature>
<dbReference type="Proteomes" id="UP001498398">
    <property type="component" value="Unassembled WGS sequence"/>
</dbReference>
<sequence>MRARSLDVGSTGEANTLISTRKFISSPNALSLLLAFIMIQGSSRRSTPRLSMSDEISDIGETLARLQSRFASLQQKFDEETSLLKSRVIELETERIELIKTNKWLEHQIDTLESKVGNSKPDLQHAVDAREASIKKLRRTRRVLKDVINEYEEKFNAHPESLSQLWEHEQLPGAAEGPEPYTNSSRGAHHGSRDDAHTAGDYEPSVVSDNGSYASATSTARRSPSLHSHASRHEEENVSVVGSLPTDLVPEPKSYPIRRVSASGVSEDYTNWLLQFANPPASSRIKAGPISWRDLKDPSKFELDEAAISTIENLSQSPQLELCVHIVKNFAFIRDPLFLEDRRRRASYVLDWGSSKGNGRVKQYITTNGKEYDSVFHTFVFMIDVDRWYYIGAQKWEVTGTDKIWNVVALGSRGAVLDKLTKRSRGSTTKEGLSKALDSGELAQITVQLTGNPYVEISRAQCLKMGYKAKEKSPK</sequence>
<organism evidence="2 3">
    <name type="scientific">Marasmiellus scandens</name>
    <dbReference type="NCBI Taxonomy" id="2682957"/>
    <lineage>
        <taxon>Eukaryota</taxon>
        <taxon>Fungi</taxon>
        <taxon>Dikarya</taxon>
        <taxon>Basidiomycota</taxon>
        <taxon>Agaricomycotina</taxon>
        <taxon>Agaricomycetes</taxon>
        <taxon>Agaricomycetidae</taxon>
        <taxon>Agaricales</taxon>
        <taxon>Marasmiineae</taxon>
        <taxon>Omphalotaceae</taxon>
        <taxon>Marasmiellus</taxon>
    </lineage>
</organism>
<feature type="region of interest" description="Disordered" evidence="1">
    <location>
        <begin position="173"/>
        <end position="245"/>
    </location>
</feature>
<keyword evidence="3" id="KW-1185">Reference proteome</keyword>
<name>A0ABR1JRA8_9AGAR</name>
<reference evidence="2 3" key="1">
    <citation type="submission" date="2024-01" db="EMBL/GenBank/DDBJ databases">
        <title>A draft genome for the cacao thread blight pathogen Marasmiellus scandens.</title>
        <authorList>
            <person name="Baruah I.K."/>
            <person name="Leung J."/>
            <person name="Bukari Y."/>
            <person name="Amoako-Attah I."/>
            <person name="Meinhardt L.W."/>
            <person name="Bailey B.A."/>
            <person name="Cohen S.P."/>
        </authorList>
    </citation>
    <scope>NUCLEOTIDE SEQUENCE [LARGE SCALE GENOMIC DNA]</scope>
    <source>
        <strain evidence="2 3">GH-19</strain>
    </source>
</reference>
<evidence type="ECO:0000313" key="2">
    <source>
        <dbReference type="EMBL" id="KAK7463390.1"/>
    </source>
</evidence>
<comment type="caution">
    <text evidence="2">The sequence shown here is derived from an EMBL/GenBank/DDBJ whole genome shotgun (WGS) entry which is preliminary data.</text>
</comment>
<feature type="compositionally biased region" description="Low complexity" evidence="1">
    <location>
        <begin position="214"/>
        <end position="223"/>
    </location>
</feature>
<accession>A0ABR1JRA8</accession>
<protein>
    <submittedName>
        <fullName evidence="2">Uncharacterized protein</fullName>
    </submittedName>
</protein>
<gene>
    <name evidence="2" type="ORF">VKT23_006745</name>
</gene>
<dbReference type="EMBL" id="JBANRG010000009">
    <property type="protein sequence ID" value="KAK7463390.1"/>
    <property type="molecule type" value="Genomic_DNA"/>
</dbReference>
<evidence type="ECO:0000256" key="1">
    <source>
        <dbReference type="SAM" id="MobiDB-lite"/>
    </source>
</evidence>